<name>A0A0L0SRJ3_ALLM3</name>
<dbReference type="SUPFAM" id="SSF52047">
    <property type="entry name" value="RNI-like"/>
    <property type="match status" value="1"/>
</dbReference>
<gene>
    <name evidence="1" type="ORF">AMAG_10652</name>
</gene>
<dbReference type="AlphaFoldDB" id="A0A0L0SRJ3"/>
<sequence>MDAVMDPPSVPLAVESLDFRLVWRGRDPFRLDETYIKMLSLLPAPTRALHIRIPEWSTKSTLPLSQLLTSPTLRDVKLIATSPRALDPIFISWLDVTSFALHQIAPTSLVLTQCLPSRLLAKRTDAKWTLPRTITYLDLGSNGLTAGDLAFLQPRLPPRLRDLDLSRNQFHKVVTPLPESLRA</sequence>
<dbReference type="VEuPathDB" id="FungiDB:AMAG_10652"/>
<dbReference type="Proteomes" id="UP000054350">
    <property type="component" value="Unassembled WGS sequence"/>
</dbReference>
<reference evidence="1 2" key="1">
    <citation type="submission" date="2009-11" db="EMBL/GenBank/DDBJ databases">
        <title>Annotation of Allomyces macrogynus ATCC 38327.</title>
        <authorList>
            <consortium name="The Broad Institute Genome Sequencing Platform"/>
            <person name="Russ C."/>
            <person name="Cuomo C."/>
            <person name="Burger G."/>
            <person name="Gray M.W."/>
            <person name="Holland P.W.H."/>
            <person name="King N."/>
            <person name="Lang F.B.F."/>
            <person name="Roger A.J."/>
            <person name="Ruiz-Trillo I."/>
            <person name="Young S.K."/>
            <person name="Zeng Q."/>
            <person name="Gargeya S."/>
            <person name="Fitzgerald M."/>
            <person name="Haas B."/>
            <person name="Abouelleil A."/>
            <person name="Alvarado L."/>
            <person name="Arachchi H.M."/>
            <person name="Berlin A."/>
            <person name="Chapman S.B."/>
            <person name="Gearin G."/>
            <person name="Goldberg J."/>
            <person name="Griggs A."/>
            <person name="Gujja S."/>
            <person name="Hansen M."/>
            <person name="Heiman D."/>
            <person name="Howarth C."/>
            <person name="Larimer J."/>
            <person name="Lui A."/>
            <person name="MacDonald P.J.P."/>
            <person name="McCowen C."/>
            <person name="Montmayeur A."/>
            <person name="Murphy C."/>
            <person name="Neiman D."/>
            <person name="Pearson M."/>
            <person name="Priest M."/>
            <person name="Roberts A."/>
            <person name="Saif S."/>
            <person name="Shea T."/>
            <person name="Sisk P."/>
            <person name="Stolte C."/>
            <person name="Sykes S."/>
            <person name="Wortman J."/>
            <person name="Nusbaum C."/>
            <person name="Birren B."/>
        </authorList>
    </citation>
    <scope>NUCLEOTIDE SEQUENCE [LARGE SCALE GENOMIC DNA]</scope>
    <source>
        <strain evidence="1 2">ATCC 38327</strain>
    </source>
</reference>
<dbReference type="OrthoDB" id="25872at2759"/>
<accession>A0A0L0SRJ3</accession>
<evidence type="ECO:0000313" key="1">
    <source>
        <dbReference type="EMBL" id="KNE64985.1"/>
    </source>
</evidence>
<dbReference type="EMBL" id="GG745346">
    <property type="protein sequence ID" value="KNE64985.1"/>
    <property type="molecule type" value="Genomic_DNA"/>
</dbReference>
<evidence type="ECO:0000313" key="2">
    <source>
        <dbReference type="Proteomes" id="UP000054350"/>
    </source>
</evidence>
<proteinExistence type="predicted"/>
<keyword evidence="2" id="KW-1185">Reference proteome</keyword>
<organism evidence="1 2">
    <name type="scientific">Allomyces macrogynus (strain ATCC 38327)</name>
    <name type="common">Allomyces javanicus var. macrogynus</name>
    <dbReference type="NCBI Taxonomy" id="578462"/>
    <lineage>
        <taxon>Eukaryota</taxon>
        <taxon>Fungi</taxon>
        <taxon>Fungi incertae sedis</taxon>
        <taxon>Blastocladiomycota</taxon>
        <taxon>Blastocladiomycetes</taxon>
        <taxon>Blastocladiales</taxon>
        <taxon>Blastocladiaceae</taxon>
        <taxon>Allomyces</taxon>
    </lineage>
</organism>
<protein>
    <submittedName>
        <fullName evidence="1">Uncharacterized protein</fullName>
    </submittedName>
</protein>
<reference evidence="2" key="2">
    <citation type="submission" date="2009-11" db="EMBL/GenBank/DDBJ databases">
        <title>The Genome Sequence of Allomyces macrogynus strain ATCC 38327.</title>
        <authorList>
            <consortium name="The Broad Institute Genome Sequencing Platform"/>
            <person name="Russ C."/>
            <person name="Cuomo C."/>
            <person name="Shea T."/>
            <person name="Young S.K."/>
            <person name="Zeng Q."/>
            <person name="Koehrsen M."/>
            <person name="Haas B."/>
            <person name="Borodovsky M."/>
            <person name="Guigo R."/>
            <person name="Alvarado L."/>
            <person name="Berlin A."/>
            <person name="Borenstein D."/>
            <person name="Chen Z."/>
            <person name="Engels R."/>
            <person name="Freedman E."/>
            <person name="Gellesch M."/>
            <person name="Goldberg J."/>
            <person name="Griggs A."/>
            <person name="Gujja S."/>
            <person name="Heiman D."/>
            <person name="Hepburn T."/>
            <person name="Howarth C."/>
            <person name="Jen D."/>
            <person name="Larson L."/>
            <person name="Lewis B."/>
            <person name="Mehta T."/>
            <person name="Park D."/>
            <person name="Pearson M."/>
            <person name="Roberts A."/>
            <person name="Saif S."/>
            <person name="Shenoy N."/>
            <person name="Sisk P."/>
            <person name="Stolte C."/>
            <person name="Sykes S."/>
            <person name="Walk T."/>
            <person name="White J."/>
            <person name="Yandava C."/>
            <person name="Burger G."/>
            <person name="Gray M.W."/>
            <person name="Holland P.W.H."/>
            <person name="King N."/>
            <person name="Lang F.B.F."/>
            <person name="Roger A.J."/>
            <person name="Ruiz-Trillo I."/>
            <person name="Lander E."/>
            <person name="Nusbaum C."/>
        </authorList>
    </citation>
    <scope>NUCLEOTIDE SEQUENCE [LARGE SCALE GENOMIC DNA]</scope>
    <source>
        <strain evidence="2">ATCC 38327</strain>
    </source>
</reference>
<dbReference type="Gene3D" id="3.80.10.10">
    <property type="entry name" value="Ribonuclease Inhibitor"/>
    <property type="match status" value="1"/>
</dbReference>
<dbReference type="InterPro" id="IPR032675">
    <property type="entry name" value="LRR_dom_sf"/>
</dbReference>